<feature type="transmembrane region" description="Helical" evidence="1">
    <location>
        <begin position="82"/>
        <end position="100"/>
    </location>
</feature>
<keyword evidence="1" id="KW-0812">Transmembrane</keyword>
<organism evidence="2 3">
    <name type="scientific">Hymenobacter koreensis</name>
    <dbReference type="NCBI Taxonomy" id="1084523"/>
    <lineage>
        <taxon>Bacteria</taxon>
        <taxon>Pseudomonadati</taxon>
        <taxon>Bacteroidota</taxon>
        <taxon>Cytophagia</taxon>
        <taxon>Cytophagales</taxon>
        <taxon>Hymenobacteraceae</taxon>
        <taxon>Hymenobacter</taxon>
    </lineage>
</organism>
<name>A0ABP8J5W5_9BACT</name>
<comment type="caution">
    <text evidence="2">The sequence shown here is derived from an EMBL/GenBank/DDBJ whole genome shotgun (WGS) entry which is preliminary data.</text>
</comment>
<keyword evidence="1" id="KW-0472">Membrane</keyword>
<keyword evidence="3" id="KW-1185">Reference proteome</keyword>
<accession>A0ABP8J5W5</accession>
<proteinExistence type="predicted"/>
<evidence type="ECO:0000313" key="2">
    <source>
        <dbReference type="EMBL" id="GAA4385619.1"/>
    </source>
</evidence>
<evidence type="ECO:0000256" key="1">
    <source>
        <dbReference type="SAM" id="Phobius"/>
    </source>
</evidence>
<dbReference type="Proteomes" id="UP001500454">
    <property type="component" value="Unassembled WGS sequence"/>
</dbReference>
<reference evidence="3" key="1">
    <citation type="journal article" date="2019" name="Int. J. Syst. Evol. Microbiol.">
        <title>The Global Catalogue of Microorganisms (GCM) 10K type strain sequencing project: providing services to taxonomists for standard genome sequencing and annotation.</title>
        <authorList>
            <consortium name="The Broad Institute Genomics Platform"/>
            <consortium name="The Broad Institute Genome Sequencing Center for Infectious Disease"/>
            <person name="Wu L."/>
            <person name="Ma J."/>
        </authorList>
    </citation>
    <scope>NUCLEOTIDE SEQUENCE [LARGE SCALE GENOMIC DNA]</scope>
    <source>
        <strain evidence="3">JCM 17924</strain>
    </source>
</reference>
<evidence type="ECO:0000313" key="3">
    <source>
        <dbReference type="Proteomes" id="UP001500454"/>
    </source>
</evidence>
<gene>
    <name evidence="2" type="ORF">GCM10023186_29170</name>
</gene>
<evidence type="ECO:0008006" key="4">
    <source>
        <dbReference type="Google" id="ProtNLM"/>
    </source>
</evidence>
<feature type="transmembrane region" description="Helical" evidence="1">
    <location>
        <begin position="55"/>
        <end position="76"/>
    </location>
</feature>
<keyword evidence="1" id="KW-1133">Transmembrane helix</keyword>
<protein>
    <recommendedName>
        <fullName evidence="4">Transcriptional regulator</fullName>
    </recommendedName>
</protein>
<dbReference type="EMBL" id="BAABHA010000010">
    <property type="protein sequence ID" value="GAA4385619.1"/>
    <property type="molecule type" value="Genomic_DNA"/>
</dbReference>
<sequence>MYSANQSRQQVEQMLVSEGADCENAPQLALSYYKDYLYLALEEQKKRRKKADGQIVAGTIIMLCSVALTLIVYWGLNGNDLLVYYGATVCGIALLIKGITEKNAANSNSALLTEKLKSSQIFSFE</sequence>